<organism evidence="5">
    <name type="scientific">marine metagenome</name>
    <dbReference type="NCBI Taxonomy" id="408172"/>
    <lineage>
        <taxon>unclassified sequences</taxon>
        <taxon>metagenomes</taxon>
        <taxon>ecological metagenomes</taxon>
    </lineage>
</organism>
<dbReference type="InterPro" id="IPR011032">
    <property type="entry name" value="GroES-like_sf"/>
</dbReference>
<proteinExistence type="predicted"/>
<dbReference type="PANTHER" id="PTHR43401">
    <property type="entry name" value="L-THREONINE 3-DEHYDROGENASE"/>
    <property type="match status" value="1"/>
</dbReference>
<feature type="domain" description="Enoyl reductase (ER)" evidence="4">
    <location>
        <begin position="8"/>
        <end position="338"/>
    </location>
</feature>
<accession>A0A381PL40</accession>
<dbReference type="InterPro" id="IPR050129">
    <property type="entry name" value="Zn_alcohol_dh"/>
</dbReference>
<dbReference type="Pfam" id="PF08240">
    <property type="entry name" value="ADH_N"/>
    <property type="match status" value="1"/>
</dbReference>
<dbReference type="EMBL" id="UINC01001019">
    <property type="protein sequence ID" value="SUZ67732.1"/>
    <property type="molecule type" value="Genomic_DNA"/>
</dbReference>
<evidence type="ECO:0000313" key="5">
    <source>
        <dbReference type="EMBL" id="SUZ67732.1"/>
    </source>
</evidence>
<evidence type="ECO:0000256" key="3">
    <source>
        <dbReference type="ARBA" id="ARBA00023002"/>
    </source>
</evidence>
<dbReference type="InterPro" id="IPR013149">
    <property type="entry name" value="ADH-like_C"/>
</dbReference>
<dbReference type="Gene3D" id="3.90.180.10">
    <property type="entry name" value="Medium-chain alcohol dehydrogenases, catalytic domain"/>
    <property type="match status" value="1"/>
</dbReference>
<keyword evidence="2" id="KW-0862">Zinc</keyword>
<dbReference type="GO" id="GO:0016491">
    <property type="term" value="F:oxidoreductase activity"/>
    <property type="evidence" value="ECO:0007669"/>
    <property type="project" value="UniProtKB-KW"/>
</dbReference>
<dbReference type="SMART" id="SM00829">
    <property type="entry name" value="PKS_ER"/>
    <property type="match status" value="1"/>
</dbReference>
<protein>
    <recommendedName>
        <fullName evidence="4">Enoyl reductase (ER) domain-containing protein</fullName>
    </recommendedName>
</protein>
<dbReference type="InterPro" id="IPR013154">
    <property type="entry name" value="ADH-like_N"/>
</dbReference>
<dbReference type="Gene3D" id="3.40.50.720">
    <property type="entry name" value="NAD(P)-binding Rossmann-like Domain"/>
    <property type="match status" value="1"/>
</dbReference>
<dbReference type="Pfam" id="PF00107">
    <property type="entry name" value="ADH_zinc_N"/>
    <property type="match status" value="1"/>
</dbReference>
<name>A0A381PL40_9ZZZZ</name>
<gene>
    <name evidence="5" type="ORF">METZ01_LOCUS20586</name>
</gene>
<dbReference type="AlphaFoldDB" id="A0A381PL40"/>
<keyword evidence="3" id="KW-0560">Oxidoreductase</keyword>
<sequence>MQAGLITGTNQFEFREFPYPTPKPGGVVVEITYCGICGTDVHAYRSGRSYPPAVCGHEWVGVVSAVSRDIRRFSEGDRVVVAVPPACGTCDHCDHGRQDQCRFVRAVATGRDAQAPDHGGFAPAIGVSAERVIPAEAALSDVEAAQVEPTTISVHAVRRSGVGPGDLVVVQGAGPIGLSVLQVAKAHGVDEVLVVEPNEGRRTLARELGADLAITPEAAADIVLERTRGTGADAVIECAGLPDTVQTAIGFCRSGGTMCLVGIADGPVSIIPQELIAREVTVVSAVAYLHEEFRIAMEFIADGHVQVHQVHSSTVGLADLPAAIERLAGGSGETKVLVDPAI</sequence>
<dbReference type="InterPro" id="IPR020843">
    <property type="entry name" value="ER"/>
</dbReference>
<reference evidence="5" key="1">
    <citation type="submission" date="2018-05" db="EMBL/GenBank/DDBJ databases">
        <authorList>
            <person name="Lanie J.A."/>
            <person name="Ng W.-L."/>
            <person name="Kazmierczak K.M."/>
            <person name="Andrzejewski T.M."/>
            <person name="Davidsen T.M."/>
            <person name="Wayne K.J."/>
            <person name="Tettelin H."/>
            <person name="Glass J.I."/>
            <person name="Rusch D."/>
            <person name="Podicherti R."/>
            <person name="Tsui H.-C.T."/>
            <person name="Winkler M.E."/>
        </authorList>
    </citation>
    <scope>NUCLEOTIDE SEQUENCE</scope>
</reference>
<evidence type="ECO:0000256" key="1">
    <source>
        <dbReference type="ARBA" id="ARBA00022723"/>
    </source>
</evidence>
<dbReference type="SUPFAM" id="SSF50129">
    <property type="entry name" value="GroES-like"/>
    <property type="match status" value="1"/>
</dbReference>
<keyword evidence="1" id="KW-0479">Metal-binding</keyword>
<evidence type="ECO:0000256" key="2">
    <source>
        <dbReference type="ARBA" id="ARBA00022833"/>
    </source>
</evidence>
<evidence type="ECO:0000259" key="4">
    <source>
        <dbReference type="SMART" id="SM00829"/>
    </source>
</evidence>
<dbReference type="InterPro" id="IPR036291">
    <property type="entry name" value="NAD(P)-bd_dom_sf"/>
</dbReference>
<dbReference type="GO" id="GO:0046872">
    <property type="term" value="F:metal ion binding"/>
    <property type="evidence" value="ECO:0007669"/>
    <property type="project" value="UniProtKB-KW"/>
</dbReference>
<dbReference type="PANTHER" id="PTHR43401:SF2">
    <property type="entry name" value="L-THREONINE 3-DEHYDROGENASE"/>
    <property type="match status" value="1"/>
</dbReference>
<dbReference type="SUPFAM" id="SSF51735">
    <property type="entry name" value="NAD(P)-binding Rossmann-fold domains"/>
    <property type="match status" value="1"/>
</dbReference>